<dbReference type="InterPro" id="IPR024232">
    <property type="entry name" value="SpoIIIAH"/>
</dbReference>
<dbReference type="OrthoDB" id="2939102at2"/>
<dbReference type="Proteomes" id="UP000255326">
    <property type="component" value="Unassembled WGS sequence"/>
</dbReference>
<keyword evidence="1" id="KW-0812">Transmembrane</keyword>
<dbReference type="EMBL" id="QQAY01000009">
    <property type="protein sequence ID" value="RDI41191.1"/>
    <property type="molecule type" value="Genomic_DNA"/>
</dbReference>
<evidence type="ECO:0000256" key="1">
    <source>
        <dbReference type="SAM" id="Phobius"/>
    </source>
</evidence>
<dbReference type="RefSeq" id="WP_114746178.1">
    <property type="nucleotide sequence ID" value="NZ_QQAY01000009.1"/>
</dbReference>
<sequence length="178" mass="19767">MLLKKQTVWLLTMLSLVVVLSVYYVTSPAPKTSDLAAVQQGKKGDEKASADQKGVDVVTEQAGDEVFETLRLEEQDMRSELRQQLTEMVASPDLSAEEKSKAYEQMQQLTELETKEKVLESVIQSMGYKDALVRADGEKVLITVKANEKSAKAANQIIQKVGDELGDMEKIAVEFQPE</sequence>
<accession>A0A370GBT3</accession>
<evidence type="ECO:0000313" key="2">
    <source>
        <dbReference type="EMBL" id="RDI41191.1"/>
    </source>
</evidence>
<keyword evidence="3" id="KW-1185">Reference proteome</keyword>
<dbReference type="Gene3D" id="1.10.287.4300">
    <property type="entry name" value="Stage III sporulation protein AH-like"/>
    <property type="match status" value="1"/>
</dbReference>
<evidence type="ECO:0000313" key="3">
    <source>
        <dbReference type="Proteomes" id="UP000255326"/>
    </source>
</evidence>
<protein>
    <submittedName>
        <fullName evidence="2">Stage III sporulation protein AH</fullName>
    </submittedName>
</protein>
<gene>
    <name evidence="2" type="ORF">DFR59_10936</name>
</gene>
<reference evidence="2 3" key="1">
    <citation type="submission" date="2018-07" db="EMBL/GenBank/DDBJ databases">
        <title>Genomic Encyclopedia of Type Strains, Phase IV (KMG-IV): sequencing the most valuable type-strain genomes for metagenomic binning, comparative biology and taxonomic classification.</title>
        <authorList>
            <person name="Goeker M."/>
        </authorList>
    </citation>
    <scope>NUCLEOTIDE SEQUENCE [LARGE SCALE GENOMIC DNA]</scope>
    <source>
        <strain evidence="2 3">DSM 25281</strain>
    </source>
</reference>
<dbReference type="AlphaFoldDB" id="A0A370GBT3"/>
<feature type="transmembrane region" description="Helical" evidence="1">
    <location>
        <begin position="7"/>
        <end position="25"/>
    </location>
</feature>
<proteinExistence type="predicted"/>
<organism evidence="2 3">
    <name type="scientific">Falsibacillus pallidus</name>
    <dbReference type="NCBI Taxonomy" id="493781"/>
    <lineage>
        <taxon>Bacteria</taxon>
        <taxon>Bacillati</taxon>
        <taxon>Bacillota</taxon>
        <taxon>Bacilli</taxon>
        <taxon>Bacillales</taxon>
        <taxon>Bacillaceae</taxon>
        <taxon>Falsibacillus</taxon>
    </lineage>
</organism>
<dbReference type="Pfam" id="PF12685">
    <property type="entry name" value="SpoIIIAH"/>
    <property type="match status" value="1"/>
</dbReference>
<dbReference type="InterPro" id="IPR038503">
    <property type="entry name" value="SpoIIIAH_sf"/>
</dbReference>
<keyword evidence="1" id="KW-1133">Transmembrane helix</keyword>
<name>A0A370GBT3_9BACI</name>
<comment type="caution">
    <text evidence="2">The sequence shown here is derived from an EMBL/GenBank/DDBJ whole genome shotgun (WGS) entry which is preliminary data.</text>
</comment>
<keyword evidence="1" id="KW-0472">Membrane</keyword>